<dbReference type="InterPro" id="IPR011330">
    <property type="entry name" value="Glyco_hydro/deAcase_b/a-brl"/>
</dbReference>
<dbReference type="EMBL" id="MT631521">
    <property type="protein sequence ID" value="QNO52796.1"/>
    <property type="molecule type" value="Genomic_DNA"/>
</dbReference>
<gene>
    <name evidence="4" type="ORF">HGGDFBBL_00028</name>
</gene>
<protein>
    <recommendedName>
        <fullName evidence="3">Glycoside hydrolase family 57 N-terminal domain-containing protein</fullName>
    </recommendedName>
</protein>
<dbReference type="InterPro" id="IPR052046">
    <property type="entry name" value="GH57_Enzymes"/>
</dbReference>
<organism evidence="4">
    <name type="scientific">Candidatus Methanophagaceae archaeon ANME-1 ERB6</name>
    <dbReference type="NCBI Taxonomy" id="2759912"/>
    <lineage>
        <taxon>Archaea</taxon>
        <taxon>Methanobacteriati</taxon>
        <taxon>Methanobacteriota</taxon>
        <taxon>Stenosarchaea group</taxon>
        <taxon>Methanomicrobia</taxon>
        <taxon>Candidatus Methanophagales</taxon>
        <taxon>Candidatus Methanophagaceae</taxon>
    </lineage>
</organism>
<dbReference type="PANTHER" id="PTHR36306">
    <property type="entry name" value="ALPHA-AMYLASE-RELATED-RELATED"/>
    <property type="match status" value="1"/>
</dbReference>
<sequence>MTTIYHALGLHMHQPPGNIELLLETNEWEAKQIILCYERPLKYAMRYEDVAKIHLGFSGILLEQLCAPKIIEKFSDVSNLKRMVKEYPEAGGIEFVGMGYYHPLFPLIPMEDWKPQIERWKERAKELGFVAEGFWPPEMGFCMEMIPVLEETGFKYVIVDGVHVKPVKENLTIEEIMYKPHIAEYESSEIIIIPRDRDISNAQESGLDPGWFEREVMHKTEKCEGNCLVTTWSDGENGGWFRQMHEESGFWGHFFAPYMEKVRKGDYPITPIKISDFIKENPPETYVEVRTGAWNVANTSGYDFSQWQGSEKQREGIEELWATSREYHKLGRRIPEIEGHILRAETSCNLFWGDAWVPRVYEDTKEAKRLMKKIK</sequence>
<evidence type="ECO:0000256" key="2">
    <source>
        <dbReference type="ARBA" id="ARBA00023277"/>
    </source>
</evidence>
<evidence type="ECO:0000313" key="4">
    <source>
        <dbReference type="EMBL" id="QNO52796.1"/>
    </source>
</evidence>
<name>A0A7G9YXR2_9EURY</name>
<comment type="similarity">
    <text evidence="1">Belongs to the glycosyl hydrolase 57 family.</text>
</comment>
<dbReference type="Gene3D" id="3.20.110.20">
    <property type="match status" value="1"/>
</dbReference>
<dbReference type="PANTHER" id="PTHR36306:SF1">
    <property type="entry name" value="ALPHA-AMYLASE-RELATED"/>
    <property type="match status" value="1"/>
</dbReference>
<evidence type="ECO:0000256" key="1">
    <source>
        <dbReference type="ARBA" id="ARBA00006821"/>
    </source>
</evidence>
<dbReference type="GO" id="GO:0005975">
    <property type="term" value="P:carbohydrate metabolic process"/>
    <property type="evidence" value="ECO:0007669"/>
    <property type="project" value="InterPro"/>
</dbReference>
<evidence type="ECO:0000259" key="3">
    <source>
        <dbReference type="Pfam" id="PF03065"/>
    </source>
</evidence>
<feature type="domain" description="Glycoside hydrolase family 57 N-terminal" evidence="3">
    <location>
        <begin position="45"/>
        <end position="288"/>
    </location>
</feature>
<dbReference type="InterPro" id="IPR004300">
    <property type="entry name" value="Glyco_hydro_57_N"/>
</dbReference>
<dbReference type="AlphaFoldDB" id="A0A7G9YXR2"/>
<accession>A0A7G9YXR2</accession>
<reference evidence="4" key="1">
    <citation type="submission" date="2020-06" db="EMBL/GenBank/DDBJ databases">
        <title>Unique genomic features of the anaerobic methanotrophic archaea.</title>
        <authorList>
            <person name="Chadwick G.L."/>
            <person name="Skennerton C.T."/>
            <person name="Laso-Perez R."/>
            <person name="Leu A.O."/>
            <person name="Speth D.R."/>
            <person name="Yu H."/>
            <person name="Morgan-Lang C."/>
            <person name="Hatzenpichler R."/>
            <person name="Goudeau D."/>
            <person name="Malmstrom R."/>
            <person name="Brazelton W.J."/>
            <person name="Woyke T."/>
            <person name="Hallam S.J."/>
            <person name="Tyson G.W."/>
            <person name="Wegener G."/>
            <person name="Boetius A."/>
            <person name="Orphan V."/>
        </authorList>
    </citation>
    <scope>NUCLEOTIDE SEQUENCE</scope>
</reference>
<proteinExistence type="inferred from homology"/>
<keyword evidence="2" id="KW-0119">Carbohydrate metabolism</keyword>
<dbReference type="SUPFAM" id="SSF88713">
    <property type="entry name" value="Glycoside hydrolase/deacetylase"/>
    <property type="match status" value="1"/>
</dbReference>
<dbReference type="GO" id="GO:0003824">
    <property type="term" value="F:catalytic activity"/>
    <property type="evidence" value="ECO:0007669"/>
    <property type="project" value="InterPro"/>
</dbReference>
<dbReference type="Pfam" id="PF03065">
    <property type="entry name" value="Glyco_hydro_57"/>
    <property type="match status" value="1"/>
</dbReference>